<evidence type="ECO:0000313" key="3">
    <source>
        <dbReference type="Proteomes" id="UP000646827"/>
    </source>
</evidence>
<feature type="transmembrane region" description="Helical" evidence="1">
    <location>
        <begin position="7"/>
        <end position="28"/>
    </location>
</feature>
<evidence type="ECO:0000256" key="1">
    <source>
        <dbReference type="SAM" id="Phobius"/>
    </source>
</evidence>
<dbReference type="InterPro" id="IPR009571">
    <property type="entry name" value="SUR7/Rim9-like_fungi"/>
</dbReference>
<organism evidence="2 3">
    <name type="scientific">Circinella minor</name>
    <dbReference type="NCBI Taxonomy" id="1195481"/>
    <lineage>
        <taxon>Eukaryota</taxon>
        <taxon>Fungi</taxon>
        <taxon>Fungi incertae sedis</taxon>
        <taxon>Mucoromycota</taxon>
        <taxon>Mucoromycotina</taxon>
        <taxon>Mucoromycetes</taxon>
        <taxon>Mucorales</taxon>
        <taxon>Lichtheimiaceae</taxon>
        <taxon>Circinella</taxon>
    </lineage>
</organism>
<dbReference type="Gene3D" id="1.20.140.150">
    <property type="match status" value="1"/>
</dbReference>
<protein>
    <recommendedName>
        <fullName evidence="4">Claudin</fullName>
    </recommendedName>
</protein>
<keyword evidence="1" id="KW-0472">Membrane</keyword>
<dbReference type="Pfam" id="PF06687">
    <property type="entry name" value="SUR7"/>
    <property type="match status" value="1"/>
</dbReference>
<sequence>MAPKRSHFVALFFSMFAVVLFIFGNLGITIDNAPILQKVYIMQGSQTKTEQSIRYGFYSSCIFKKDETIDSCTEKSLMYTLDVDQLGKMNNVDLNANDVVKQIVENKVKGPLQAQKVMVLILPATILAFVGMIVGMMMRRMRKNNLLPTIGALASLLGCVCGAVSLAFGVIIYRTVFEELAKSMDGIMYYYGPAIYIVGVGCACEIVAFGFFIASCFARRAQHNHSYEFYERHSFSSESQAPSMHQHRY</sequence>
<dbReference type="GO" id="GO:0005886">
    <property type="term" value="C:plasma membrane"/>
    <property type="evidence" value="ECO:0007669"/>
    <property type="project" value="InterPro"/>
</dbReference>
<dbReference type="GO" id="GO:0051285">
    <property type="term" value="C:cell cortex of cell tip"/>
    <property type="evidence" value="ECO:0007669"/>
    <property type="project" value="TreeGrafter"/>
</dbReference>
<dbReference type="InterPro" id="IPR052413">
    <property type="entry name" value="SUR7_domain"/>
</dbReference>
<comment type="caution">
    <text evidence="2">The sequence shown here is derived from an EMBL/GenBank/DDBJ whole genome shotgun (WGS) entry which is preliminary data.</text>
</comment>
<dbReference type="PANTHER" id="PTHR28019:SF2">
    <property type="entry name" value="CELL MEMBRANE PROTEIN YLR413W-RELATED"/>
    <property type="match status" value="1"/>
</dbReference>
<evidence type="ECO:0000313" key="2">
    <source>
        <dbReference type="EMBL" id="KAG2227374.1"/>
    </source>
</evidence>
<dbReference type="OrthoDB" id="2274012at2759"/>
<keyword evidence="1" id="KW-0812">Transmembrane</keyword>
<dbReference type="GO" id="GO:0031505">
    <property type="term" value="P:fungal-type cell wall organization"/>
    <property type="evidence" value="ECO:0007669"/>
    <property type="project" value="TreeGrafter"/>
</dbReference>
<dbReference type="AlphaFoldDB" id="A0A8H7SDG9"/>
<dbReference type="PANTHER" id="PTHR28019">
    <property type="entry name" value="CELL MEMBRANE PROTEIN YLR413W-RELATED"/>
    <property type="match status" value="1"/>
</dbReference>
<feature type="transmembrane region" description="Helical" evidence="1">
    <location>
        <begin position="117"/>
        <end position="138"/>
    </location>
</feature>
<proteinExistence type="predicted"/>
<keyword evidence="3" id="KW-1185">Reference proteome</keyword>
<keyword evidence="1" id="KW-1133">Transmembrane helix</keyword>
<evidence type="ECO:0008006" key="4">
    <source>
        <dbReference type="Google" id="ProtNLM"/>
    </source>
</evidence>
<gene>
    <name evidence="2" type="ORF">INT45_004330</name>
</gene>
<feature type="transmembrane region" description="Helical" evidence="1">
    <location>
        <begin position="150"/>
        <end position="173"/>
    </location>
</feature>
<dbReference type="EMBL" id="JAEPRB010000008">
    <property type="protein sequence ID" value="KAG2227374.1"/>
    <property type="molecule type" value="Genomic_DNA"/>
</dbReference>
<name>A0A8H7SDG9_9FUNG</name>
<accession>A0A8H7SDG9</accession>
<dbReference type="Proteomes" id="UP000646827">
    <property type="component" value="Unassembled WGS sequence"/>
</dbReference>
<reference evidence="2 3" key="1">
    <citation type="submission" date="2020-12" db="EMBL/GenBank/DDBJ databases">
        <title>Metabolic potential, ecology and presence of endohyphal bacteria is reflected in genomic diversity of Mucoromycotina.</title>
        <authorList>
            <person name="Muszewska A."/>
            <person name="Okrasinska A."/>
            <person name="Steczkiewicz K."/>
            <person name="Drgas O."/>
            <person name="Orlowska M."/>
            <person name="Perlinska-Lenart U."/>
            <person name="Aleksandrzak-Piekarczyk T."/>
            <person name="Szatraj K."/>
            <person name="Zielenkiewicz U."/>
            <person name="Pilsyk S."/>
            <person name="Malc E."/>
            <person name="Mieczkowski P."/>
            <person name="Kruszewska J.S."/>
            <person name="Biernat P."/>
            <person name="Pawlowska J."/>
        </authorList>
    </citation>
    <scope>NUCLEOTIDE SEQUENCE [LARGE SCALE GENOMIC DNA]</scope>
    <source>
        <strain evidence="2 3">CBS 142.35</strain>
    </source>
</reference>
<feature type="transmembrane region" description="Helical" evidence="1">
    <location>
        <begin position="193"/>
        <end position="218"/>
    </location>
</feature>